<feature type="compositionally biased region" description="Polar residues" evidence="1">
    <location>
        <begin position="9"/>
        <end position="22"/>
    </location>
</feature>
<comment type="caution">
    <text evidence="2">The sequence shown here is derived from an EMBL/GenBank/DDBJ whole genome shotgun (WGS) entry which is preliminary data.</text>
</comment>
<evidence type="ECO:0000313" key="2">
    <source>
        <dbReference type="EMBL" id="KAH0815223.1"/>
    </source>
</evidence>
<evidence type="ECO:0000256" key="1">
    <source>
        <dbReference type="SAM" id="MobiDB-lite"/>
    </source>
</evidence>
<organism evidence="2 3">
    <name type="scientific">Tenebrio molitor</name>
    <name type="common">Yellow mealworm beetle</name>
    <dbReference type="NCBI Taxonomy" id="7067"/>
    <lineage>
        <taxon>Eukaryota</taxon>
        <taxon>Metazoa</taxon>
        <taxon>Ecdysozoa</taxon>
        <taxon>Arthropoda</taxon>
        <taxon>Hexapoda</taxon>
        <taxon>Insecta</taxon>
        <taxon>Pterygota</taxon>
        <taxon>Neoptera</taxon>
        <taxon>Endopterygota</taxon>
        <taxon>Coleoptera</taxon>
        <taxon>Polyphaga</taxon>
        <taxon>Cucujiformia</taxon>
        <taxon>Tenebrionidae</taxon>
        <taxon>Tenebrio</taxon>
    </lineage>
</organism>
<dbReference type="AlphaFoldDB" id="A0A8J6HKE4"/>
<accession>A0A8J6HKE4</accession>
<feature type="compositionally biased region" description="Basic residues" evidence="1">
    <location>
        <begin position="57"/>
        <end position="70"/>
    </location>
</feature>
<name>A0A8J6HKE4_TENMO</name>
<feature type="region of interest" description="Disordered" evidence="1">
    <location>
        <begin position="1"/>
        <end position="100"/>
    </location>
</feature>
<keyword evidence="3" id="KW-1185">Reference proteome</keyword>
<dbReference type="EMBL" id="JABDTM020023403">
    <property type="protein sequence ID" value="KAH0815223.1"/>
    <property type="molecule type" value="Genomic_DNA"/>
</dbReference>
<evidence type="ECO:0000313" key="3">
    <source>
        <dbReference type="Proteomes" id="UP000719412"/>
    </source>
</evidence>
<protein>
    <submittedName>
        <fullName evidence="2">Uncharacterized protein</fullName>
    </submittedName>
</protein>
<reference evidence="2" key="2">
    <citation type="submission" date="2021-08" db="EMBL/GenBank/DDBJ databases">
        <authorList>
            <person name="Eriksson T."/>
        </authorList>
    </citation>
    <scope>NUCLEOTIDE SEQUENCE</scope>
    <source>
        <strain evidence="2">Stoneville</strain>
        <tissue evidence="2">Whole head</tissue>
    </source>
</reference>
<proteinExistence type="predicted"/>
<gene>
    <name evidence="2" type="ORF">GEV33_007568</name>
</gene>
<sequence length="100" mass="11338">MSLGLAPRKSQTVHSFFQPQPSKNKDPSRDLAKRRKMTAKNINFSKAKQCKDGIRGSPHRSRRDQARRRSSVLPSHVCPNFPKPKRTAKKTPNPPKLAQP</sequence>
<reference evidence="2" key="1">
    <citation type="journal article" date="2020" name="J Insects Food Feed">
        <title>The yellow mealworm (Tenebrio molitor) genome: a resource for the emerging insects as food and feed industry.</title>
        <authorList>
            <person name="Eriksson T."/>
            <person name="Andere A."/>
            <person name="Kelstrup H."/>
            <person name="Emery V."/>
            <person name="Picard C."/>
        </authorList>
    </citation>
    <scope>NUCLEOTIDE SEQUENCE</scope>
    <source>
        <strain evidence="2">Stoneville</strain>
        <tissue evidence="2">Whole head</tissue>
    </source>
</reference>
<dbReference type="Proteomes" id="UP000719412">
    <property type="component" value="Unassembled WGS sequence"/>
</dbReference>